<dbReference type="AlphaFoldDB" id="A0A0A8ZQZ5"/>
<accession>A0A0A8ZQZ5</accession>
<organism evidence="1">
    <name type="scientific">Arundo donax</name>
    <name type="common">Giant reed</name>
    <name type="synonym">Donax arundinaceus</name>
    <dbReference type="NCBI Taxonomy" id="35708"/>
    <lineage>
        <taxon>Eukaryota</taxon>
        <taxon>Viridiplantae</taxon>
        <taxon>Streptophyta</taxon>
        <taxon>Embryophyta</taxon>
        <taxon>Tracheophyta</taxon>
        <taxon>Spermatophyta</taxon>
        <taxon>Magnoliopsida</taxon>
        <taxon>Liliopsida</taxon>
        <taxon>Poales</taxon>
        <taxon>Poaceae</taxon>
        <taxon>PACMAD clade</taxon>
        <taxon>Arundinoideae</taxon>
        <taxon>Arundineae</taxon>
        <taxon>Arundo</taxon>
    </lineage>
</organism>
<evidence type="ECO:0000313" key="1">
    <source>
        <dbReference type="EMBL" id="JAD39160.1"/>
    </source>
</evidence>
<proteinExistence type="predicted"/>
<name>A0A0A8ZQZ5_ARUDO</name>
<reference evidence="1" key="2">
    <citation type="journal article" date="2015" name="Data Brief">
        <title>Shoot transcriptome of the giant reed, Arundo donax.</title>
        <authorList>
            <person name="Barrero R.A."/>
            <person name="Guerrero F.D."/>
            <person name="Moolhuijzen P."/>
            <person name="Goolsby J.A."/>
            <person name="Tidwell J."/>
            <person name="Bellgard S.E."/>
            <person name="Bellgard M.I."/>
        </authorList>
    </citation>
    <scope>NUCLEOTIDE SEQUENCE</scope>
    <source>
        <tissue evidence="1">Shoot tissue taken approximately 20 cm above the soil surface</tissue>
    </source>
</reference>
<sequence>MCHKNDCLVLKCCHGTIIEKGSSCMRIDSAEWIIEKVNVCVIVDRSGKLNPLLLPSTHVQASLPDLCEVAMWKVLNVLVQCATPDGLLILLIVHRLPEEHIVAHRATLDP</sequence>
<protein>
    <submittedName>
        <fullName evidence="1">Uncharacterized protein</fullName>
    </submittedName>
</protein>
<reference evidence="1" key="1">
    <citation type="submission" date="2014-09" db="EMBL/GenBank/DDBJ databases">
        <authorList>
            <person name="Magalhaes I.L.F."/>
            <person name="Oliveira U."/>
            <person name="Santos F.R."/>
            <person name="Vidigal T.H.D.A."/>
            <person name="Brescovit A.D."/>
            <person name="Santos A.J."/>
        </authorList>
    </citation>
    <scope>NUCLEOTIDE SEQUENCE</scope>
    <source>
        <tissue evidence="1">Shoot tissue taken approximately 20 cm above the soil surface</tissue>
    </source>
</reference>
<dbReference type="EMBL" id="GBRH01258735">
    <property type="protein sequence ID" value="JAD39160.1"/>
    <property type="molecule type" value="Transcribed_RNA"/>
</dbReference>